<dbReference type="InterPro" id="IPR000182">
    <property type="entry name" value="GNAT_dom"/>
</dbReference>
<dbReference type="AlphaFoldDB" id="A0A7W3P9L6"/>
<feature type="region of interest" description="Disordered" evidence="1">
    <location>
        <begin position="169"/>
        <end position="198"/>
    </location>
</feature>
<keyword evidence="4" id="KW-1185">Reference proteome</keyword>
<dbReference type="GO" id="GO:0016747">
    <property type="term" value="F:acyltransferase activity, transferring groups other than amino-acyl groups"/>
    <property type="evidence" value="ECO:0007669"/>
    <property type="project" value="InterPro"/>
</dbReference>
<dbReference type="PROSITE" id="PS51186">
    <property type="entry name" value="GNAT"/>
    <property type="match status" value="1"/>
</dbReference>
<keyword evidence="3" id="KW-0808">Transferase</keyword>
<sequence>MEDVVPRVGLTSDPAVGSDVWAVHDAVFGDQDDEASWRGNVWDRHAAREGFRVATAYAGEVLVGFAYGHTGERGQWFSDRLTEVLDDEVSRIWVGGHFEVVTLGVLEQHRGAGVGRRLLDILTAGLPHERWLLQTTADPDEPARRLYAAAGWSVIGPGTGPGTVVMGFRRRPGSAPGCRDRSGAPRSPARRSPRTGSP</sequence>
<organism evidence="3 4">
    <name type="scientific">Nocardioides ginsengisegetis</name>
    <dbReference type="NCBI Taxonomy" id="661491"/>
    <lineage>
        <taxon>Bacteria</taxon>
        <taxon>Bacillati</taxon>
        <taxon>Actinomycetota</taxon>
        <taxon>Actinomycetes</taxon>
        <taxon>Propionibacteriales</taxon>
        <taxon>Nocardioidaceae</taxon>
        <taxon>Nocardioides</taxon>
    </lineage>
</organism>
<dbReference type="InterPro" id="IPR016181">
    <property type="entry name" value="Acyl_CoA_acyltransferase"/>
</dbReference>
<proteinExistence type="predicted"/>
<protein>
    <submittedName>
        <fullName evidence="3">GNAT superfamily N-acetyltransferase</fullName>
    </submittedName>
</protein>
<gene>
    <name evidence="3" type="ORF">FB382_002096</name>
</gene>
<evidence type="ECO:0000259" key="2">
    <source>
        <dbReference type="PROSITE" id="PS51186"/>
    </source>
</evidence>
<feature type="compositionally biased region" description="Basic residues" evidence="1">
    <location>
        <begin position="188"/>
        <end position="198"/>
    </location>
</feature>
<evidence type="ECO:0000313" key="4">
    <source>
        <dbReference type="Proteomes" id="UP000580910"/>
    </source>
</evidence>
<dbReference type="SUPFAM" id="SSF55729">
    <property type="entry name" value="Acyl-CoA N-acyltransferases (Nat)"/>
    <property type="match status" value="1"/>
</dbReference>
<dbReference type="Proteomes" id="UP000580910">
    <property type="component" value="Unassembled WGS sequence"/>
</dbReference>
<name>A0A7W3P9L6_9ACTN</name>
<evidence type="ECO:0000256" key="1">
    <source>
        <dbReference type="SAM" id="MobiDB-lite"/>
    </source>
</evidence>
<evidence type="ECO:0000313" key="3">
    <source>
        <dbReference type="EMBL" id="MBA8803805.1"/>
    </source>
</evidence>
<dbReference type="EMBL" id="JACGXA010000001">
    <property type="protein sequence ID" value="MBA8803805.1"/>
    <property type="molecule type" value="Genomic_DNA"/>
</dbReference>
<dbReference type="RefSeq" id="WP_182538951.1">
    <property type="nucleotide sequence ID" value="NZ_JACGXA010000001.1"/>
</dbReference>
<reference evidence="3 4" key="1">
    <citation type="submission" date="2020-07" db="EMBL/GenBank/DDBJ databases">
        <title>Sequencing the genomes of 1000 actinobacteria strains.</title>
        <authorList>
            <person name="Klenk H.-P."/>
        </authorList>
    </citation>
    <scope>NUCLEOTIDE SEQUENCE [LARGE SCALE GENOMIC DNA]</scope>
    <source>
        <strain evidence="3 4">DSM 21349</strain>
    </source>
</reference>
<comment type="caution">
    <text evidence="3">The sequence shown here is derived from an EMBL/GenBank/DDBJ whole genome shotgun (WGS) entry which is preliminary data.</text>
</comment>
<dbReference type="Pfam" id="PF00583">
    <property type="entry name" value="Acetyltransf_1"/>
    <property type="match status" value="1"/>
</dbReference>
<feature type="domain" description="N-acetyltransferase" evidence="2">
    <location>
        <begin position="7"/>
        <end position="171"/>
    </location>
</feature>
<dbReference type="Gene3D" id="3.40.630.30">
    <property type="match status" value="1"/>
</dbReference>
<accession>A0A7W3P9L6</accession>